<dbReference type="InterPro" id="IPR006689">
    <property type="entry name" value="Small_GTPase_ARF/SAR"/>
</dbReference>
<dbReference type="SMART" id="SM00175">
    <property type="entry name" value="RAB"/>
    <property type="match status" value="1"/>
</dbReference>
<dbReference type="Gene3D" id="3.40.50.300">
    <property type="entry name" value="P-loop containing nucleotide triphosphate hydrolases"/>
    <property type="match status" value="1"/>
</dbReference>
<sequence>MVYKILLIGEPGVGKTQILQKFGSGEFTTSYLPTIGVDLQTYYLSRLSTDVNFIEIGGTSINDFFNFPPVIEGVDLVIFVCDHFTIQSSQLFSYLKMKIQEKNLRRVSFLIIRNKIDLVPFTCDELENITQYSLIHQLTFLPITSKDEGCIDCLESFIFQIMEKSGLKTENTYSCLETIHEDALF</sequence>
<evidence type="ECO:0000313" key="3">
    <source>
        <dbReference type="EMBL" id="UYP46229.1"/>
    </source>
</evidence>
<evidence type="ECO:0000313" key="4">
    <source>
        <dbReference type="Proteomes" id="UP001208689"/>
    </source>
</evidence>
<accession>A0ABY6HUT9</accession>
<keyword evidence="4" id="KW-1185">Reference proteome</keyword>
<dbReference type="PANTHER" id="PTHR47977">
    <property type="entry name" value="RAS-RELATED PROTEIN RAB"/>
    <property type="match status" value="1"/>
</dbReference>
<dbReference type="EMBL" id="CP104013">
    <property type="protein sequence ID" value="UYP46229.1"/>
    <property type="molecule type" value="Genomic_DNA"/>
</dbReference>
<dbReference type="SUPFAM" id="SSF52540">
    <property type="entry name" value="P-loop containing nucleoside triphosphate hydrolases"/>
    <property type="match status" value="1"/>
</dbReference>
<dbReference type="PRINTS" id="PR00449">
    <property type="entry name" value="RASTRNSFRMNG"/>
</dbReference>
<name>A0ABY6HUT9_9ARCH</name>
<dbReference type="InterPro" id="IPR027417">
    <property type="entry name" value="P-loop_NTPase"/>
</dbReference>
<gene>
    <name evidence="3" type="ORF">NEF87_002514</name>
</gene>
<evidence type="ECO:0000256" key="1">
    <source>
        <dbReference type="ARBA" id="ARBA00022741"/>
    </source>
</evidence>
<dbReference type="Pfam" id="PF00025">
    <property type="entry name" value="Arf"/>
    <property type="match status" value="1"/>
</dbReference>
<reference evidence="3" key="1">
    <citation type="submission" date="2022-09" db="EMBL/GenBank/DDBJ databases">
        <title>Actin cytoskeleton and complex cell architecture in an #Asgard archaeon.</title>
        <authorList>
            <person name="Ponce Toledo R.I."/>
            <person name="Schleper C."/>
            <person name="Rodrigues Oliveira T."/>
            <person name="Wollweber F."/>
            <person name="Xu J."/>
            <person name="Rittmann S."/>
            <person name="Klingl A."/>
            <person name="Pilhofer M."/>
        </authorList>
    </citation>
    <scope>NUCLEOTIDE SEQUENCE</scope>
    <source>
        <strain evidence="3">B-35</strain>
    </source>
</reference>
<protein>
    <recommendedName>
        <fullName evidence="5">Small GTP-binding domain protein</fullName>
    </recommendedName>
</protein>
<dbReference type="Proteomes" id="UP001208689">
    <property type="component" value="Chromosome"/>
</dbReference>
<keyword evidence="2" id="KW-0342">GTP-binding</keyword>
<evidence type="ECO:0000256" key="2">
    <source>
        <dbReference type="ARBA" id="ARBA00023134"/>
    </source>
</evidence>
<proteinExistence type="predicted"/>
<dbReference type="InterPro" id="IPR050227">
    <property type="entry name" value="Rab"/>
</dbReference>
<evidence type="ECO:0008006" key="5">
    <source>
        <dbReference type="Google" id="ProtNLM"/>
    </source>
</evidence>
<keyword evidence="1" id="KW-0547">Nucleotide-binding</keyword>
<organism evidence="3 4">
    <name type="scientific">Candidatus Lokiarchaeum ossiferum</name>
    <dbReference type="NCBI Taxonomy" id="2951803"/>
    <lineage>
        <taxon>Archaea</taxon>
        <taxon>Promethearchaeati</taxon>
        <taxon>Promethearchaeota</taxon>
        <taxon>Promethearchaeia</taxon>
        <taxon>Promethearchaeales</taxon>
        <taxon>Promethearchaeaceae</taxon>
        <taxon>Candidatus Lokiarchaeum</taxon>
    </lineage>
</organism>